<evidence type="ECO:0000313" key="1">
    <source>
        <dbReference type="EMBL" id="MPN55602.1"/>
    </source>
</evidence>
<dbReference type="Gene3D" id="3.20.20.140">
    <property type="entry name" value="Metal-dependent hydrolases"/>
    <property type="match status" value="1"/>
</dbReference>
<evidence type="ECO:0008006" key="2">
    <source>
        <dbReference type="Google" id="ProtNLM"/>
    </source>
</evidence>
<name>A0A645IXM6_9ZZZZ</name>
<organism evidence="1">
    <name type="scientific">bioreactor metagenome</name>
    <dbReference type="NCBI Taxonomy" id="1076179"/>
    <lineage>
        <taxon>unclassified sequences</taxon>
        <taxon>metagenomes</taxon>
        <taxon>ecological metagenomes</taxon>
    </lineage>
</organism>
<reference evidence="1" key="1">
    <citation type="submission" date="2019-08" db="EMBL/GenBank/DDBJ databases">
        <authorList>
            <person name="Kucharzyk K."/>
            <person name="Murdoch R.W."/>
            <person name="Higgins S."/>
            <person name="Loffler F."/>
        </authorList>
    </citation>
    <scope>NUCLEOTIDE SEQUENCE</scope>
</reference>
<gene>
    <name evidence="1" type="ORF">SDC9_203286</name>
</gene>
<dbReference type="EMBL" id="VSSQ01125056">
    <property type="protein sequence ID" value="MPN55602.1"/>
    <property type="molecule type" value="Genomic_DNA"/>
</dbReference>
<sequence length="76" mass="8598">MLFASAHPFVDYREALKNYAKLPLNDDVRENVMFKNAARILGLVGQQDEQPDKAHLEKMIIESVIKELAKRGMIAG</sequence>
<accession>A0A645IXM6</accession>
<comment type="caution">
    <text evidence="1">The sequence shown here is derived from an EMBL/GenBank/DDBJ whole genome shotgun (WGS) entry which is preliminary data.</text>
</comment>
<protein>
    <recommendedName>
        <fullName evidence="2">Amidohydrolase-related domain-containing protein</fullName>
    </recommendedName>
</protein>
<dbReference type="InterPro" id="IPR032466">
    <property type="entry name" value="Metal_Hydrolase"/>
</dbReference>
<proteinExistence type="predicted"/>
<dbReference type="AlphaFoldDB" id="A0A645IXM6"/>
<dbReference type="SUPFAM" id="SSF51556">
    <property type="entry name" value="Metallo-dependent hydrolases"/>
    <property type="match status" value="1"/>
</dbReference>